<evidence type="ECO:0000256" key="2">
    <source>
        <dbReference type="SAM" id="SignalP"/>
    </source>
</evidence>
<comment type="caution">
    <text evidence="3">The sequence shown here is derived from an EMBL/GenBank/DDBJ whole genome shotgun (WGS) entry which is preliminary data.</text>
</comment>
<name>A0A7Y2M039_9MICO</name>
<protein>
    <submittedName>
        <fullName evidence="3">DUF916 domain-containing protein</fullName>
    </submittedName>
</protein>
<evidence type="ECO:0000313" key="4">
    <source>
        <dbReference type="Proteomes" id="UP000543598"/>
    </source>
</evidence>
<sequence>MRLRVRPARLLAGLTAVLLASATPALASPASADTPPALGWTLETVDNDNGAGRRNFVYTVDAGATIHDALRVTNVGASPLDLAVYAADAFTTPTGQIDLQAGTTPPVDAGLWTTVGTTLLTLAPGQQAQVDFTIAVPTDAPPGDHAAGIVTSHVSGEGDVLAVDRRLATRVTVRVNGELAPSAQIQDFTASYAPSWNPFEPGVARIDYRLTNTGNTLVTASDVVDAAGPFGLFGRASPATALPEVIPGSTIDVHRELALPPLGWITGAISVSPEAVGLGAQLLEPTIHEFGVLAMPWTLLVVLAAVLVVAAIAILLVRRRSVDAVAATHESPAGAA</sequence>
<gene>
    <name evidence="3" type="ORF">HLA99_06490</name>
</gene>
<keyword evidence="2" id="KW-0732">Signal</keyword>
<proteinExistence type="predicted"/>
<keyword evidence="1" id="KW-1133">Transmembrane helix</keyword>
<feature type="chain" id="PRO_5031541447" evidence="2">
    <location>
        <begin position="28"/>
        <end position="336"/>
    </location>
</feature>
<accession>A0A7Y2M039</accession>
<dbReference type="RefSeq" id="WP_167037288.1">
    <property type="nucleotide sequence ID" value="NZ_BAAANA010000001.1"/>
</dbReference>
<organism evidence="3 4">
    <name type="scientific">Microbacterium ulmi</name>
    <dbReference type="NCBI Taxonomy" id="179095"/>
    <lineage>
        <taxon>Bacteria</taxon>
        <taxon>Bacillati</taxon>
        <taxon>Actinomycetota</taxon>
        <taxon>Actinomycetes</taxon>
        <taxon>Micrococcales</taxon>
        <taxon>Microbacteriaceae</taxon>
        <taxon>Microbacterium</taxon>
    </lineage>
</organism>
<dbReference type="Proteomes" id="UP000543598">
    <property type="component" value="Unassembled WGS sequence"/>
</dbReference>
<keyword evidence="1" id="KW-0812">Transmembrane</keyword>
<feature type="signal peptide" evidence="2">
    <location>
        <begin position="1"/>
        <end position="27"/>
    </location>
</feature>
<evidence type="ECO:0000313" key="3">
    <source>
        <dbReference type="EMBL" id="NNH03499.1"/>
    </source>
</evidence>
<keyword evidence="4" id="KW-1185">Reference proteome</keyword>
<evidence type="ECO:0000256" key="1">
    <source>
        <dbReference type="SAM" id="Phobius"/>
    </source>
</evidence>
<dbReference type="EMBL" id="JABEMB010000006">
    <property type="protein sequence ID" value="NNH03499.1"/>
    <property type="molecule type" value="Genomic_DNA"/>
</dbReference>
<dbReference type="AlphaFoldDB" id="A0A7Y2M039"/>
<feature type="transmembrane region" description="Helical" evidence="1">
    <location>
        <begin position="294"/>
        <end position="317"/>
    </location>
</feature>
<reference evidence="3 4" key="1">
    <citation type="submission" date="2020-05" db="EMBL/GenBank/DDBJ databases">
        <title>MicrobeNet Type strains.</title>
        <authorList>
            <person name="Nicholson A.C."/>
        </authorList>
    </citation>
    <scope>NUCLEOTIDE SEQUENCE [LARGE SCALE GENOMIC DNA]</scope>
    <source>
        <strain evidence="3 4">JCM 14282</strain>
    </source>
</reference>
<keyword evidence="1" id="KW-0472">Membrane</keyword>